<name>A0ABW6MFX2_9ACTN</name>
<organism evidence="5 6">
    <name type="scientific">Streptomyces hokutonensis</name>
    <dbReference type="NCBI Taxonomy" id="1306990"/>
    <lineage>
        <taxon>Bacteria</taxon>
        <taxon>Bacillati</taxon>
        <taxon>Actinomycetota</taxon>
        <taxon>Actinomycetes</taxon>
        <taxon>Kitasatosporales</taxon>
        <taxon>Streptomycetaceae</taxon>
        <taxon>Streptomyces</taxon>
    </lineage>
</organism>
<keyword evidence="6" id="KW-1185">Reference proteome</keyword>
<evidence type="ECO:0000256" key="2">
    <source>
        <dbReference type="ARBA" id="ARBA00023125"/>
    </source>
</evidence>
<dbReference type="SUPFAM" id="SSF53822">
    <property type="entry name" value="Periplasmic binding protein-like I"/>
    <property type="match status" value="1"/>
</dbReference>
<evidence type="ECO:0000256" key="3">
    <source>
        <dbReference type="ARBA" id="ARBA00023163"/>
    </source>
</evidence>
<dbReference type="InterPro" id="IPR046335">
    <property type="entry name" value="LacI/GalR-like_sensor"/>
</dbReference>
<dbReference type="Proteomes" id="UP001601303">
    <property type="component" value="Unassembled WGS sequence"/>
</dbReference>
<evidence type="ECO:0000259" key="4">
    <source>
        <dbReference type="Pfam" id="PF13377"/>
    </source>
</evidence>
<keyword evidence="3" id="KW-0804">Transcription</keyword>
<evidence type="ECO:0000313" key="6">
    <source>
        <dbReference type="Proteomes" id="UP001601303"/>
    </source>
</evidence>
<evidence type="ECO:0000313" key="5">
    <source>
        <dbReference type="EMBL" id="MFE9604437.1"/>
    </source>
</evidence>
<evidence type="ECO:0000256" key="1">
    <source>
        <dbReference type="ARBA" id="ARBA00023015"/>
    </source>
</evidence>
<keyword evidence="2" id="KW-0238">DNA-binding</keyword>
<comment type="caution">
    <text evidence="5">The sequence shown here is derived from an EMBL/GenBank/DDBJ whole genome shotgun (WGS) entry which is preliminary data.</text>
</comment>
<reference evidence="5 6" key="1">
    <citation type="submission" date="2024-10" db="EMBL/GenBank/DDBJ databases">
        <title>The Natural Products Discovery Center: Release of the First 8490 Sequenced Strains for Exploring Actinobacteria Biosynthetic Diversity.</title>
        <authorList>
            <person name="Kalkreuter E."/>
            <person name="Kautsar S.A."/>
            <person name="Yang D."/>
            <person name="Bader C.D."/>
            <person name="Teijaro C.N."/>
            <person name="Fluegel L."/>
            <person name="Davis C.M."/>
            <person name="Simpson J.R."/>
            <person name="Lauterbach L."/>
            <person name="Steele A.D."/>
            <person name="Gui C."/>
            <person name="Meng S."/>
            <person name="Li G."/>
            <person name="Viehrig K."/>
            <person name="Ye F."/>
            <person name="Su P."/>
            <person name="Kiefer A.F."/>
            <person name="Nichols A."/>
            <person name="Cepeda A.J."/>
            <person name="Yan W."/>
            <person name="Fan B."/>
            <person name="Jiang Y."/>
            <person name="Adhikari A."/>
            <person name="Zheng C.-J."/>
            <person name="Schuster L."/>
            <person name="Cowan T.M."/>
            <person name="Smanski M.J."/>
            <person name="Chevrette M.G."/>
            <person name="De Carvalho L.P.S."/>
            <person name="Shen B."/>
        </authorList>
    </citation>
    <scope>NUCLEOTIDE SEQUENCE [LARGE SCALE GENOMIC DNA]</scope>
    <source>
        <strain evidence="5 6">NPDC006488</strain>
    </source>
</reference>
<dbReference type="Gene3D" id="3.40.50.2300">
    <property type="match status" value="1"/>
</dbReference>
<dbReference type="CDD" id="cd06267">
    <property type="entry name" value="PBP1_LacI_sugar_binding-like"/>
    <property type="match status" value="1"/>
</dbReference>
<proteinExistence type="predicted"/>
<dbReference type="InterPro" id="IPR028082">
    <property type="entry name" value="Peripla_BP_I"/>
</dbReference>
<protein>
    <submittedName>
        <fullName evidence="5">Substrate-binding domain-containing protein</fullName>
    </submittedName>
</protein>
<dbReference type="RefSeq" id="WP_388113371.1">
    <property type="nucleotide sequence ID" value="NZ_JBIAHM010000016.1"/>
</dbReference>
<gene>
    <name evidence="5" type="ORF">ACFYNQ_38565</name>
</gene>
<keyword evidence="1" id="KW-0805">Transcription regulation</keyword>
<dbReference type="PANTHER" id="PTHR30146:SF109">
    <property type="entry name" value="HTH-TYPE TRANSCRIPTIONAL REGULATOR GALS"/>
    <property type="match status" value="1"/>
</dbReference>
<accession>A0ABW6MFX2</accession>
<feature type="domain" description="Transcriptional regulator LacI/GalR-like sensor" evidence="4">
    <location>
        <begin position="13"/>
        <end position="132"/>
    </location>
</feature>
<dbReference type="EMBL" id="JBIAHM010000016">
    <property type="protein sequence ID" value="MFE9604437.1"/>
    <property type="molecule type" value="Genomic_DNA"/>
</dbReference>
<dbReference type="PANTHER" id="PTHR30146">
    <property type="entry name" value="LACI-RELATED TRANSCRIPTIONAL REPRESSOR"/>
    <property type="match status" value="1"/>
</dbReference>
<dbReference type="Pfam" id="PF13377">
    <property type="entry name" value="Peripla_BP_3"/>
    <property type="match status" value="1"/>
</dbReference>
<sequence length="204" mass="22391">MRTADDDGVGQIVDRLVALGHSAITYVDGGKGVIATDRCRGCRTAMRRHGLDAHISVLRGDNTEAAGERAARHLLDSGELPTVVVAFNNQSVIGVLAAVARAGVSVPGEVSVAGYDDDRLSRLSCFDLTTSAKEPRNRRATRWPPPWNAWTRAVPSPERWCWLRIWCYASPWPSRAAGARRILVWDRTSRARQLEGDIARPGRP</sequence>